<feature type="compositionally biased region" description="Basic and acidic residues" evidence="8">
    <location>
        <begin position="143"/>
        <end position="157"/>
    </location>
</feature>
<feature type="region of interest" description="Disordered" evidence="8">
    <location>
        <begin position="210"/>
        <end position="233"/>
    </location>
</feature>
<evidence type="ECO:0000256" key="3">
    <source>
        <dbReference type="ARBA" id="ARBA00023163"/>
    </source>
</evidence>
<evidence type="ECO:0000256" key="7">
    <source>
        <dbReference type="ARBA" id="ARBA00080321"/>
    </source>
</evidence>
<sequence>MADALSILREYNVGKKSIEEHDGHIIFGDFSWPKNVKTNYIIWGTGKDGNPKEYYTLDSLVFLLKNIKLSHPLYVRHAAAEEIPVVRRPDRKDLLAYLNGEIATSNNVDKSAPLDITLQRPSKVKRPASGPAASEDVLSSEPTTKRSRIDDGLKAMRNRRLERLATNRSEKTVTTEEIKSTNISEAISVEKIAAMKAKFMARKRKMIPEMDDPGQAFDQSEHAGEDATEDDGGVIDLTTEILARERNWRTRSTVLQSAGKNFGKNVFALLSSIKAKEEGRSAAGEKESSSTSNTNSSTSTTVKSSSASSKKPTTQVPGYSRYDQERFRGKEQTLGFRIDTMGTYHDMSLKSVMEGATAKKASQASKSRPMVKPAPAPVETSSKPAKRVSRTPIIIIPAATTSLITLYNAKDILQDLKFISTKQKKSEGMKRDNEVLIQRRKDNGATSVPYRVIDNISKLQTHDDWERVVAVFVQGPAWQFKGWPWLLQDGSPVDIFAKIQAFHLKFVEQKMERNVSQWNVHVMNLSETKRHMDRAALLKFWEVLDRKEQKCLIDKMCFV</sequence>
<organism evidence="11">
    <name type="scientific">Phallusia mammillata</name>
    <dbReference type="NCBI Taxonomy" id="59560"/>
    <lineage>
        <taxon>Eukaryota</taxon>
        <taxon>Metazoa</taxon>
        <taxon>Chordata</taxon>
        <taxon>Tunicata</taxon>
        <taxon>Ascidiacea</taxon>
        <taxon>Phlebobranchia</taxon>
        <taxon>Ascidiidae</taxon>
        <taxon>Phallusia</taxon>
    </lineage>
</organism>
<dbReference type="InterPro" id="IPR038103">
    <property type="entry name" value="CDC73_C_sf"/>
</dbReference>
<evidence type="ECO:0000256" key="6">
    <source>
        <dbReference type="ARBA" id="ARBA00071106"/>
    </source>
</evidence>
<evidence type="ECO:0000259" key="9">
    <source>
        <dbReference type="Pfam" id="PF05179"/>
    </source>
</evidence>
<keyword evidence="3" id="KW-0804">Transcription</keyword>
<dbReference type="GO" id="GO:0006368">
    <property type="term" value="P:transcription elongation by RNA polymerase II"/>
    <property type="evidence" value="ECO:0007669"/>
    <property type="project" value="InterPro"/>
</dbReference>
<accession>A0A6F9D8A7</accession>
<dbReference type="Gene3D" id="3.40.50.11990">
    <property type="entry name" value="RNA polymerase II accessory factor, Cdc73 C-terminal domain"/>
    <property type="match status" value="1"/>
</dbReference>
<name>A0A6F9D8A7_9ASCI</name>
<dbReference type="GO" id="GO:0032968">
    <property type="term" value="P:positive regulation of transcription elongation by RNA polymerase II"/>
    <property type="evidence" value="ECO:0007669"/>
    <property type="project" value="TreeGrafter"/>
</dbReference>
<feature type="region of interest" description="Disordered" evidence="8">
    <location>
        <begin position="355"/>
        <end position="384"/>
    </location>
</feature>
<dbReference type="FunFam" id="3.40.50.11990:FF:000001">
    <property type="entry name" value="Cell division cycle 73"/>
    <property type="match status" value="1"/>
</dbReference>
<feature type="compositionally biased region" description="Basic and acidic residues" evidence="8">
    <location>
        <begin position="322"/>
        <end position="331"/>
    </location>
</feature>
<keyword evidence="5" id="KW-0131">Cell cycle</keyword>
<gene>
    <name evidence="11" type="primary">Cdc73</name>
</gene>
<evidence type="ECO:0000313" key="11">
    <source>
        <dbReference type="EMBL" id="CAB3229287.1"/>
    </source>
</evidence>
<evidence type="ECO:0000256" key="4">
    <source>
        <dbReference type="ARBA" id="ARBA00023242"/>
    </source>
</evidence>
<dbReference type="Pfam" id="PF05179">
    <property type="entry name" value="CDC73_C"/>
    <property type="match status" value="1"/>
</dbReference>
<feature type="domain" description="Paf1 complex subunit Cdc73 N-terminal" evidence="10">
    <location>
        <begin position="1"/>
        <end position="326"/>
    </location>
</feature>
<dbReference type="PANTHER" id="PTHR12466:SF8">
    <property type="entry name" value="PARAFIBROMIN"/>
    <property type="match status" value="1"/>
</dbReference>
<dbReference type="GO" id="GO:0000993">
    <property type="term" value="F:RNA polymerase II complex binding"/>
    <property type="evidence" value="ECO:0007669"/>
    <property type="project" value="TreeGrafter"/>
</dbReference>
<proteinExistence type="evidence at transcript level"/>
<feature type="compositionally biased region" description="Low complexity" evidence="8">
    <location>
        <begin position="358"/>
        <end position="367"/>
    </location>
</feature>
<feature type="compositionally biased region" description="Basic and acidic residues" evidence="8">
    <location>
        <begin position="279"/>
        <end position="288"/>
    </location>
</feature>
<dbReference type="Pfam" id="PF16050">
    <property type="entry name" value="CDC73_N"/>
    <property type="match status" value="1"/>
</dbReference>
<feature type="domain" description="Cell division control protein 73 C-terminal" evidence="9">
    <location>
        <begin position="389"/>
        <end position="546"/>
    </location>
</feature>
<feature type="compositionally biased region" description="Low complexity" evidence="8">
    <location>
        <begin position="289"/>
        <end position="314"/>
    </location>
</feature>
<feature type="region of interest" description="Disordered" evidence="8">
    <location>
        <begin position="119"/>
        <end position="157"/>
    </location>
</feature>
<keyword evidence="4" id="KW-0539">Nucleus</keyword>
<dbReference type="GO" id="GO:0000122">
    <property type="term" value="P:negative regulation of transcription by RNA polymerase II"/>
    <property type="evidence" value="ECO:0007669"/>
    <property type="project" value="UniProtKB-ARBA"/>
</dbReference>
<dbReference type="InterPro" id="IPR031336">
    <property type="entry name" value="CDC73_C"/>
</dbReference>
<dbReference type="GO" id="GO:0016593">
    <property type="term" value="C:Cdc73/Paf1 complex"/>
    <property type="evidence" value="ECO:0007669"/>
    <property type="project" value="InterPro"/>
</dbReference>
<dbReference type="AlphaFoldDB" id="A0A6F9D8A7"/>
<dbReference type="InterPro" id="IPR007852">
    <property type="entry name" value="Cdc73/Parafibromin"/>
</dbReference>
<dbReference type="EMBL" id="LR783770">
    <property type="protein sequence ID" value="CAB3229287.1"/>
    <property type="molecule type" value="mRNA"/>
</dbReference>
<evidence type="ECO:0000259" key="10">
    <source>
        <dbReference type="Pfam" id="PF16050"/>
    </source>
</evidence>
<evidence type="ECO:0000256" key="2">
    <source>
        <dbReference type="ARBA" id="ARBA00010427"/>
    </source>
</evidence>
<reference evidence="11" key="1">
    <citation type="submission" date="2020-04" db="EMBL/GenBank/DDBJ databases">
        <authorList>
            <person name="Neveu A P."/>
        </authorList>
    </citation>
    <scope>NUCLEOTIDE SEQUENCE</scope>
    <source>
        <tissue evidence="11">Whole embryo</tissue>
    </source>
</reference>
<evidence type="ECO:0000256" key="1">
    <source>
        <dbReference type="ARBA" id="ARBA00004123"/>
    </source>
</evidence>
<feature type="region of interest" description="Disordered" evidence="8">
    <location>
        <begin position="279"/>
        <end position="334"/>
    </location>
</feature>
<dbReference type="PANTHER" id="PTHR12466">
    <property type="entry name" value="CDC73 DOMAIN PROTEIN"/>
    <property type="match status" value="1"/>
</dbReference>
<dbReference type="InterPro" id="IPR032041">
    <property type="entry name" value="Cdc73_N"/>
</dbReference>
<protein>
    <recommendedName>
        <fullName evidence="6">Parafibromin</fullName>
    </recommendedName>
    <alternativeName>
        <fullName evidence="7">Cell division cycle protein 73 homolog</fullName>
    </alternativeName>
</protein>
<evidence type="ECO:0000256" key="8">
    <source>
        <dbReference type="SAM" id="MobiDB-lite"/>
    </source>
</evidence>
<evidence type="ECO:0000256" key="5">
    <source>
        <dbReference type="ARBA" id="ARBA00023306"/>
    </source>
</evidence>
<comment type="similarity">
    <text evidence="2">Belongs to the CDC73 family.</text>
</comment>
<comment type="subcellular location">
    <subcellularLocation>
        <location evidence="1">Nucleus</location>
    </subcellularLocation>
</comment>